<evidence type="ECO:0000313" key="2">
    <source>
        <dbReference type="Proteomes" id="UP000039865"/>
    </source>
</evidence>
<proteinExistence type="predicted"/>
<reference evidence="1 2" key="1">
    <citation type="submission" date="2014-06" db="EMBL/GenBank/DDBJ databases">
        <authorList>
            <person name="Swart Estienne"/>
        </authorList>
    </citation>
    <scope>NUCLEOTIDE SEQUENCE [LARGE SCALE GENOMIC DNA]</scope>
    <source>
        <strain evidence="1 2">130c</strain>
    </source>
</reference>
<dbReference type="EMBL" id="CCKQ01010361">
    <property type="protein sequence ID" value="CDW81875.1"/>
    <property type="molecule type" value="Genomic_DNA"/>
</dbReference>
<protein>
    <submittedName>
        <fullName evidence="1">Uncharacterized protein</fullName>
    </submittedName>
</protein>
<dbReference type="InParanoid" id="A0A078AI09"/>
<name>A0A078AI09_STYLE</name>
<dbReference type="AlphaFoldDB" id="A0A078AI09"/>
<sequence>MGNKLDYQERWQDVKFTHTRLPDVNDFCKEILVYNIKINKIRDALLSAEENMILYLGLIDIETLSKKGYKLNLKDVTLAIFFSFNAYFRGELFRMLNLKLSDQPPFFEINIHYLNPILKDVWLQYQKYMTTLENTQNFCQALIKKYKAFYLDFYERYTEFLQELEHQRDLDQISKLHSNYEQIVRVGQNLGCVEKQIKEKYDLILDAISIIREGSEVIQTAVVCRVNKIKYPDECMAKIMQLKNVPYQEIYDHQEYKMNQQRNYERYLFVSNKYLPSKYQQPQEVYDDREYEEYLIKNYRDKNGVKTYQDKTKNNDADNVSDVNMKTTITSNMGQDRQITAKLGNVQPISTANNENGFISKIGNDSNTQPPPVTKSLFENVTKQPPKRKSIFKMLFS</sequence>
<organism evidence="1 2">
    <name type="scientific">Stylonychia lemnae</name>
    <name type="common">Ciliate</name>
    <dbReference type="NCBI Taxonomy" id="5949"/>
    <lineage>
        <taxon>Eukaryota</taxon>
        <taxon>Sar</taxon>
        <taxon>Alveolata</taxon>
        <taxon>Ciliophora</taxon>
        <taxon>Intramacronucleata</taxon>
        <taxon>Spirotrichea</taxon>
        <taxon>Stichotrichia</taxon>
        <taxon>Sporadotrichida</taxon>
        <taxon>Oxytrichidae</taxon>
        <taxon>Stylonychinae</taxon>
        <taxon>Stylonychia</taxon>
    </lineage>
</organism>
<evidence type="ECO:0000313" key="1">
    <source>
        <dbReference type="EMBL" id="CDW81875.1"/>
    </source>
</evidence>
<accession>A0A078AI09</accession>
<dbReference type="Proteomes" id="UP000039865">
    <property type="component" value="Unassembled WGS sequence"/>
</dbReference>
<gene>
    <name evidence="1" type="primary">Contig6387.g6837</name>
    <name evidence="1" type="ORF">STYLEM_10899</name>
</gene>
<keyword evidence="2" id="KW-1185">Reference proteome</keyword>